<evidence type="ECO:0000313" key="2">
    <source>
        <dbReference type="WBParaSite" id="SPAL_0000222500.1"/>
    </source>
</evidence>
<dbReference type="WBParaSite" id="SPAL_0000222500.1">
    <property type="protein sequence ID" value="SPAL_0000222500.1"/>
    <property type="gene ID" value="SPAL_0000222500"/>
</dbReference>
<accession>A0A0N5B852</accession>
<dbReference type="Proteomes" id="UP000046392">
    <property type="component" value="Unplaced"/>
</dbReference>
<proteinExistence type="predicted"/>
<name>A0A0N5B852_STREA</name>
<reference evidence="2" key="1">
    <citation type="submission" date="2017-02" db="UniProtKB">
        <authorList>
            <consortium name="WormBaseParasite"/>
        </authorList>
    </citation>
    <scope>IDENTIFICATION</scope>
</reference>
<sequence>MYISWLKKLFNMKSLSNVKTFQKCTYIKDRLGSKNKIQQKPSNLGENLTILFGSRSSTEYNCQYNCRFASNDPNLLRKHIKKYHSSNNNNFVCSYCSASFRKIKSLEIHKVIYCTATNISLSL</sequence>
<dbReference type="Gene3D" id="3.30.160.60">
    <property type="entry name" value="Classic Zinc Finger"/>
    <property type="match status" value="1"/>
</dbReference>
<organism evidence="1 2">
    <name type="scientific">Strongyloides papillosus</name>
    <name type="common">Intestinal threadworm</name>
    <dbReference type="NCBI Taxonomy" id="174720"/>
    <lineage>
        <taxon>Eukaryota</taxon>
        <taxon>Metazoa</taxon>
        <taxon>Ecdysozoa</taxon>
        <taxon>Nematoda</taxon>
        <taxon>Chromadorea</taxon>
        <taxon>Rhabditida</taxon>
        <taxon>Tylenchina</taxon>
        <taxon>Panagrolaimomorpha</taxon>
        <taxon>Strongyloidoidea</taxon>
        <taxon>Strongyloididae</taxon>
        <taxon>Strongyloides</taxon>
    </lineage>
</organism>
<dbReference type="AlphaFoldDB" id="A0A0N5B852"/>
<protein>
    <submittedName>
        <fullName evidence="2">C2H2-type domain-containing protein</fullName>
    </submittedName>
</protein>
<evidence type="ECO:0000313" key="1">
    <source>
        <dbReference type="Proteomes" id="UP000046392"/>
    </source>
</evidence>
<keyword evidence="1" id="KW-1185">Reference proteome</keyword>